<keyword evidence="3" id="KW-1185">Reference proteome</keyword>
<organism evidence="2 3">
    <name type="scientific">Armillaria gallica</name>
    <name type="common">Bulbous honey fungus</name>
    <name type="synonym">Armillaria bulbosa</name>
    <dbReference type="NCBI Taxonomy" id="47427"/>
    <lineage>
        <taxon>Eukaryota</taxon>
        <taxon>Fungi</taxon>
        <taxon>Dikarya</taxon>
        <taxon>Basidiomycota</taxon>
        <taxon>Agaricomycotina</taxon>
        <taxon>Agaricomycetes</taxon>
        <taxon>Agaricomycetidae</taxon>
        <taxon>Agaricales</taxon>
        <taxon>Marasmiineae</taxon>
        <taxon>Physalacriaceae</taxon>
        <taxon>Armillaria</taxon>
    </lineage>
</organism>
<accession>A0A2H3D9X3</accession>
<sequence length="207" mass="21715">MHLLDCWVSELFSEHLEEVCPVRIPIAWALVKVGVIPAWNVPVFILKMDPPVLGHAFQVQGCEDDHPQGDVHVVLPEHLKVGVAVPKESLNVIVGAFKEFWGSHEDGFDPSSCQGVIYIPCSLGPVACSNQAVGELSTGPGLGWGVAVFLCRAALVGPQPDPPAAGAPSVSSAPTVSWPGSGAPPTRVRGAALTLLPSVCCPLLLQL</sequence>
<reference evidence="3" key="1">
    <citation type="journal article" date="2017" name="Nat. Ecol. Evol.">
        <title>Genome expansion and lineage-specific genetic innovations in the forest pathogenic fungi Armillaria.</title>
        <authorList>
            <person name="Sipos G."/>
            <person name="Prasanna A.N."/>
            <person name="Walter M.C."/>
            <person name="O'Connor E."/>
            <person name="Balint B."/>
            <person name="Krizsan K."/>
            <person name="Kiss B."/>
            <person name="Hess J."/>
            <person name="Varga T."/>
            <person name="Slot J."/>
            <person name="Riley R."/>
            <person name="Boka B."/>
            <person name="Rigling D."/>
            <person name="Barry K."/>
            <person name="Lee J."/>
            <person name="Mihaltcheva S."/>
            <person name="LaButti K."/>
            <person name="Lipzen A."/>
            <person name="Waldron R."/>
            <person name="Moloney N.M."/>
            <person name="Sperisen C."/>
            <person name="Kredics L."/>
            <person name="Vagvoelgyi C."/>
            <person name="Patrignani A."/>
            <person name="Fitzpatrick D."/>
            <person name="Nagy I."/>
            <person name="Doyle S."/>
            <person name="Anderson J.B."/>
            <person name="Grigoriev I.V."/>
            <person name="Gueldener U."/>
            <person name="Muensterkoetter M."/>
            <person name="Nagy L.G."/>
        </authorList>
    </citation>
    <scope>NUCLEOTIDE SEQUENCE [LARGE SCALE GENOMIC DNA]</scope>
    <source>
        <strain evidence="3">Ar21-2</strain>
    </source>
</reference>
<dbReference type="EMBL" id="KZ293665">
    <property type="protein sequence ID" value="PBK90594.1"/>
    <property type="molecule type" value="Genomic_DNA"/>
</dbReference>
<evidence type="ECO:0000256" key="1">
    <source>
        <dbReference type="SAM" id="MobiDB-lite"/>
    </source>
</evidence>
<protein>
    <submittedName>
        <fullName evidence="2">Uncharacterized protein</fullName>
    </submittedName>
</protein>
<gene>
    <name evidence="2" type="ORF">ARMGADRAFT_1082854</name>
</gene>
<name>A0A2H3D9X3_ARMGA</name>
<evidence type="ECO:0000313" key="3">
    <source>
        <dbReference type="Proteomes" id="UP000217790"/>
    </source>
</evidence>
<dbReference type="Proteomes" id="UP000217790">
    <property type="component" value="Unassembled WGS sequence"/>
</dbReference>
<dbReference type="AlphaFoldDB" id="A0A2H3D9X3"/>
<feature type="region of interest" description="Disordered" evidence="1">
    <location>
        <begin position="162"/>
        <end position="182"/>
    </location>
</feature>
<dbReference type="InParanoid" id="A0A2H3D9X3"/>
<evidence type="ECO:0000313" key="2">
    <source>
        <dbReference type="EMBL" id="PBK90594.1"/>
    </source>
</evidence>
<proteinExistence type="predicted"/>
<feature type="compositionally biased region" description="Low complexity" evidence="1">
    <location>
        <begin position="166"/>
        <end position="177"/>
    </location>
</feature>